<proteinExistence type="predicted"/>
<dbReference type="Proteomes" id="UP000191285">
    <property type="component" value="Unassembled WGS sequence"/>
</dbReference>
<dbReference type="PANTHER" id="PTHR28186:SF1">
    <property type="entry name" value="MEIOTICALLY UP-REGULATED GENE 9 PROTEIN"/>
    <property type="match status" value="1"/>
</dbReference>
<protein>
    <submittedName>
        <fullName evidence="2">Uncharacterized protein</fullName>
    </submittedName>
</protein>
<reference evidence="3" key="1">
    <citation type="journal article" date="2017" name="Nat. Microbiol.">
        <title>Global analysis of biosynthetic gene clusters reveals vast potential of secondary metabolite production in Penicillium species.</title>
        <authorList>
            <person name="Nielsen J.C."/>
            <person name="Grijseels S."/>
            <person name="Prigent S."/>
            <person name="Ji B."/>
            <person name="Dainat J."/>
            <person name="Nielsen K.F."/>
            <person name="Frisvad J.C."/>
            <person name="Workman M."/>
            <person name="Nielsen J."/>
        </authorList>
    </citation>
    <scope>NUCLEOTIDE SEQUENCE [LARGE SCALE GENOMIC DNA]</scope>
    <source>
        <strain evidence="3">IBT 24891</strain>
    </source>
</reference>
<name>A0A1V6SPZ0_9EURO</name>
<dbReference type="AlphaFoldDB" id="A0A1V6SPZ0"/>
<feature type="compositionally biased region" description="Basic and acidic residues" evidence="1">
    <location>
        <begin position="94"/>
        <end position="103"/>
    </location>
</feature>
<feature type="region of interest" description="Disordered" evidence="1">
    <location>
        <begin position="1"/>
        <end position="103"/>
    </location>
</feature>
<feature type="compositionally biased region" description="Polar residues" evidence="1">
    <location>
        <begin position="1"/>
        <end position="15"/>
    </location>
</feature>
<evidence type="ECO:0000256" key="1">
    <source>
        <dbReference type="SAM" id="MobiDB-lite"/>
    </source>
</evidence>
<dbReference type="Pfam" id="PF10295">
    <property type="entry name" value="DUF2406"/>
    <property type="match status" value="1"/>
</dbReference>
<dbReference type="InterPro" id="IPR018809">
    <property type="entry name" value="DUF2406"/>
</dbReference>
<evidence type="ECO:0000313" key="3">
    <source>
        <dbReference type="Proteomes" id="UP000191285"/>
    </source>
</evidence>
<dbReference type="OrthoDB" id="5330253at2759"/>
<dbReference type="PANTHER" id="PTHR28186">
    <property type="entry name" value="MEIOTICALLY UP-REGULATED GENE 9 PROTEIN"/>
    <property type="match status" value="1"/>
</dbReference>
<evidence type="ECO:0000313" key="2">
    <source>
        <dbReference type="EMBL" id="OQE16125.1"/>
    </source>
</evidence>
<organism evidence="2 3">
    <name type="scientific">Penicillium steckii</name>
    <dbReference type="NCBI Taxonomy" id="303698"/>
    <lineage>
        <taxon>Eukaryota</taxon>
        <taxon>Fungi</taxon>
        <taxon>Dikarya</taxon>
        <taxon>Ascomycota</taxon>
        <taxon>Pezizomycotina</taxon>
        <taxon>Eurotiomycetes</taxon>
        <taxon>Eurotiomycetidae</taxon>
        <taxon>Eurotiales</taxon>
        <taxon>Aspergillaceae</taxon>
        <taxon>Penicillium</taxon>
    </lineage>
</organism>
<comment type="caution">
    <text evidence="2">The sequence shown here is derived from an EMBL/GenBank/DDBJ whole genome shotgun (WGS) entry which is preliminary data.</text>
</comment>
<accession>A0A1V6SPZ0</accession>
<dbReference type="EMBL" id="MLKD01000025">
    <property type="protein sequence ID" value="OQE16125.1"/>
    <property type="molecule type" value="Genomic_DNA"/>
</dbReference>
<sequence>MTSVRSSSDRTGSIQSEDRPKTSFQSKADPNMALYEEQPMAVNTQPGARDQFSLRSVQHRDRDGNIIADPDRSNPTRSRMERPLDTIRSFEAAIDNHRRQDRM</sequence>
<keyword evidence="3" id="KW-1185">Reference proteome</keyword>
<feature type="compositionally biased region" description="Basic and acidic residues" evidence="1">
    <location>
        <begin position="58"/>
        <end position="85"/>
    </location>
</feature>
<gene>
    <name evidence="2" type="ORF">PENSTE_c025G01778</name>
</gene>